<gene>
    <name evidence="12" type="ordered locus">Mvol_1155</name>
</gene>
<dbReference type="InterPro" id="IPR029753">
    <property type="entry name" value="D-isomer_DH_CS"/>
</dbReference>
<dbReference type="HOGENOM" id="CLU_019796_8_1_2"/>
<keyword evidence="6 10" id="KW-0560">Oxidoreductase</keyword>
<evidence type="ECO:0000256" key="5">
    <source>
        <dbReference type="ARBA" id="ARBA00022605"/>
    </source>
</evidence>
<dbReference type="Pfam" id="PF19304">
    <property type="entry name" value="PGDH_inter"/>
    <property type="match status" value="1"/>
</dbReference>
<feature type="domain" description="ACT" evidence="11">
    <location>
        <begin position="453"/>
        <end position="525"/>
    </location>
</feature>
<dbReference type="InterPro" id="IPR050857">
    <property type="entry name" value="D-2-hydroxyacid_DH"/>
</dbReference>
<dbReference type="SUPFAM" id="SSF55021">
    <property type="entry name" value="ACT-like"/>
    <property type="match status" value="1"/>
</dbReference>
<name>D7DUK2_METV3</name>
<dbReference type="Pfam" id="PF02826">
    <property type="entry name" value="2-Hacid_dh_C"/>
    <property type="match status" value="1"/>
</dbReference>
<dbReference type="InterPro" id="IPR002912">
    <property type="entry name" value="ACT_dom"/>
</dbReference>
<dbReference type="Gene3D" id="3.30.70.260">
    <property type="match status" value="1"/>
</dbReference>
<dbReference type="EMBL" id="CP002057">
    <property type="protein sequence ID" value="ADI36812.1"/>
    <property type="molecule type" value="Genomic_DNA"/>
</dbReference>
<dbReference type="UniPathway" id="UPA00135">
    <property type="reaction ID" value="UER00196"/>
</dbReference>
<organism evidence="12 13">
    <name type="scientific">Methanococcus voltae (strain ATCC BAA-1334 / A3)</name>
    <dbReference type="NCBI Taxonomy" id="456320"/>
    <lineage>
        <taxon>Archaea</taxon>
        <taxon>Methanobacteriati</taxon>
        <taxon>Methanobacteriota</taxon>
        <taxon>Methanomada group</taxon>
        <taxon>Methanococci</taxon>
        <taxon>Methanococcales</taxon>
        <taxon>Methanococcaceae</taxon>
        <taxon>Methanococcus</taxon>
    </lineage>
</organism>
<dbReference type="SUPFAM" id="SSF51735">
    <property type="entry name" value="NAD(P)-binding Rossmann-fold domains"/>
    <property type="match status" value="1"/>
</dbReference>
<accession>D7DUK2</accession>
<dbReference type="PANTHER" id="PTHR42789">
    <property type="entry name" value="D-ISOMER SPECIFIC 2-HYDROXYACID DEHYDROGENASE FAMILY PROTEIN (AFU_ORTHOLOGUE AFUA_6G10090)"/>
    <property type="match status" value="1"/>
</dbReference>
<dbReference type="NCBIfam" id="TIGR01327">
    <property type="entry name" value="PGDH"/>
    <property type="match status" value="1"/>
</dbReference>
<dbReference type="InterPro" id="IPR006140">
    <property type="entry name" value="D-isomer_DH_NAD-bd"/>
</dbReference>
<keyword evidence="7 10" id="KW-0520">NAD</keyword>
<dbReference type="CDD" id="cd12173">
    <property type="entry name" value="PGDH_4"/>
    <property type="match status" value="1"/>
</dbReference>
<evidence type="ECO:0000256" key="10">
    <source>
        <dbReference type="RuleBase" id="RU363003"/>
    </source>
</evidence>
<sequence>MIMSKILITDALHENAVDILKAAGDVEVATGLSVEELKEKIKDADVLVIRSGTKATKEIIDASENLKVIARAGVGVDNVDINAATEKGIIVLNAPDASSISVAELLFGMMLSAVRNIPQATASLKRGEWDRKSFKGLEVYGKTLGVVGLGRIGQQVAKRAQAFGMQVVAYDPYIPEDVANSLGIELLSVNDLCQTSDFITLHVPLTPKTKHMIAKEQLDLMKPNTIIMNCARGGLIDEEALYNALKVNQIRGAALDVFEQEPPKGNPLLELDNVIGTPHQGASTEEAQISAGTIVARQAIKILKGESAENVVNLPMLPSEKMNKIKPYMILAEKMGLMAIQLLDHTIDNIEITYLGELATEKTEMIKRSFLRGILSPILLAGVNLVNAPVVAKNRNIKISEGTMKENQYGNALKIVAKGNNDEISIIGNIVDGEVVFRKINGYDIDVKPEGDLCVIRHIDRPGMVGKVGVLLGEYGINIAKMQVGRKEPGGHSIMILDVDHTISEDVMSKLKEMDNVRTAKMVTL</sequence>
<evidence type="ECO:0000256" key="1">
    <source>
        <dbReference type="ARBA" id="ARBA00005216"/>
    </source>
</evidence>
<dbReference type="GO" id="GO:0006564">
    <property type="term" value="P:L-serine biosynthetic process"/>
    <property type="evidence" value="ECO:0007669"/>
    <property type="project" value="UniProtKB-UniRule"/>
</dbReference>
<dbReference type="GO" id="GO:0051287">
    <property type="term" value="F:NAD binding"/>
    <property type="evidence" value="ECO:0007669"/>
    <property type="project" value="UniProtKB-UniRule"/>
</dbReference>
<comment type="pathway">
    <text evidence="1 10">Amino-acid biosynthesis; L-serine biosynthesis; L-serine from 3-phospho-D-glycerate: step 1/3.</text>
</comment>
<dbReference type="InterPro" id="IPR006139">
    <property type="entry name" value="D-isomer_2_OHA_DH_cat_dom"/>
</dbReference>
<dbReference type="FunFam" id="3.40.50.720:FF:000021">
    <property type="entry name" value="D-3-phosphoglycerate dehydrogenase"/>
    <property type="match status" value="1"/>
</dbReference>
<protein>
    <recommendedName>
        <fullName evidence="4 10">D-3-phosphoglycerate dehydrogenase</fullName>
        <ecNumber evidence="3 10">1.1.1.95</ecNumber>
    </recommendedName>
</protein>
<dbReference type="PROSITE" id="PS00065">
    <property type="entry name" value="D_2_HYDROXYACID_DH_1"/>
    <property type="match status" value="1"/>
</dbReference>
<keyword evidence="5 10" id="KW-0028">Amino-acid biosynthesis</keyword>
<comment type="catalytic activity">
    <reaction evidence="9 10">
        <text>(2R)-3-phosphoglycerate + NAD(+) = 3-phosphooxypyruvate + NADH + H(+)</text>
        <dbReference type="Rhea" id="RHEA:12641"/>
        <dbReference type="ChEBI" id="CHEBI:15378"/>
        <dbReference type="ChEBI" id="CHEBI:18110"/>
        <dbReference type="ChEBI" id="CHEBI:57540"/>
        <dbReference type="ChEBI" id="CHEBI:57945"/>
        <dbReference type="ChEBI" id="CHEBI:58272"/>
        <dbReference type="EC" id="1.1.1.95"/>
    </reaction>
</comment>
<dbReference type="Pfam" id="PF01842">
    <property type="entry name" value="ACT"/>
    <property type="match status" value="1"/>
</dbReference>
<comment type="similarity">
    <text evidence="2 10">Belongs to the D-isomer specific 2-hydroxyacid dehydrogenase family.</text>
</comment>
<dbReference type="InterPro" id="IPR036291">
    <property type="entry name" value="NAD(P)-bd_dom_sf"/>
</dbReference>
<evidence type="ECO:0000256" key="9">
    <source>
        <dbReference type="ARBA" id="ARBA00048731"/>
    </source>
</evidence>
<dbReference type="GO" id="GO:0004617">
    <property type="term" value="F:phosphoglycerate dehydrogenase activity"/>
    <property type="evidence" value="ECO:0007669"/>
    <property type="project" value="UniProtKB-UniRule"/>
</dbReference>
<dbReference type="InterPro" id="IPR006236">
    <property type="entry name" value="PGDH"/>
</dbReference>
<evidence type="ECO:0000313" key="13">
    <source>
        <dbReference type="Proteomes" id="UP000007722"/>
    </source>
</evidence>
<dbReference type="eggNOG" id="arCOG01754">
    <property type="taxonomic scope" value="Archaea"/>
</dbReference>
<dbReference type="Gene3D" id="3.40.50.720">
    <property type="entry name" value="NAD(P)-binding Rossmann-like Domain"/>
    <property type="match status" value="2"/>
</dbReference>
<dbReference type="EC" id="1.1.1.95" evidence="3 10"/>
<dbReference type="FunFam" id="3.30.70.260:FF:000008">
    <property type="entry name" value="D-3-phosphoglycerate dehydrogenase, chloroplastic"/>
    <property type="match status" value="1"/>
</dbReference>
<keyword evidence="8 10" id="KW-0718">Serine biosynthesis</keyword>
<dbReference type="STRING" id="456320.Mvol_1155"/>
<dbReference type="SUPFAM" id="SSF52283">
    <property type="entry name" value="Formate/glycerate dehydrogenase catalytic domain-like"/>
    <property type="match status" value="1"/>
</dbReference>
<keyword evidence="13" id="KW-1185">Reference proteome</keyword>
<proteinExistence type="inferred from homology"/>
<dbReference type="CDD" id="cd04902">
    <property type="entry name" value="ACT_3PGDH-xct"/>
    <property type="match status" value="1"/>
</dbReference>
<dbReference type="KEGG" id="mvo:Mvol_1155"/>
<evidence type="ECO:0000313" key="12">
    <source>
        <dbReference type="EMBL" id="ADI36812.1"/>
    </source>
</evidence>
<dbReference type="AlphaFoldDB" id="D7DUK2"/>
<dbReference type="PROSITE" id="PS00671">
    <property type="entry name" value="D_2_HYDROXYACID_DH_3"/>
    <property type="match status" value="1"/>
</dbReference>
<evidence type="ECO:0000256" key="2">
    <source>
        <dbReference type="ARBA" id="ARBA00005854"/>
    </source>
</evidence>
<dbReference type="InParanoid" id="D7DUK2"/>
<dbReference type="PROSITE" id="PS51671">
    <property type="entry name" value="ACT"/>
    <property type="match status" value="1"/>
</dbReference>
<dbReference type="FunCoup" id="D7DUK2">
    <property type="interactions" value="191"/>
</dbReference>
<dbReference type="InterPro" id="IPR029009">
    <property type="entry name" value="ASB_dom_sf"/>
</dbReference>
<evidence type="ECO:0000256" key="3">
    <source>
        <dbReference type="ARBA" id="ARBA00013143"/>
    </source>
</evidence>
<dbReference type="FunFam" id="3.30.1330.90:FF:000003">
    <property type="entry name" value="D-3-phosphoglycerate dehydrogenase"/>
    <property type="match status" value="1"/>
</dbReference>
<dbReference type="InterPro" id="IPR045626">
    <property type="entry name" value="PGDH_ASB_dom"/>
</dbReference>
<dbReference type="InterPro" id="IPR029752">
    <property type="entry name" value="D-isomer_DH_CS1"/>
</dbReference>
<dbReference type="PANTHER" id="PTHR42789:SF1">
    <property type="entry name" value="D-ISOMER SPECIFIC 2-HYDROXYACID DEHYDROGENASE FAMILY PROTEIN (AFU_ORTHOLOGUE AFUA_6G10090)"/>
    <property type="match status" value="1"/>
</dbReference>
<dbReference type="Proteomes" id="UP000007722">
    <property type="component" value="Chromosome"/>
</dbReference>
<evidence type="ECO:0000256" key="8">
    <source>
        <dbReference type="ARBA" id="ARBA00023299"/>
    </source>
</evidence>
<dbReference type="Pfam" id="PF00389">
    <property type="entry name" value="2-Hacid_dh"/>
    <property type="match status" value="1"/>
</dbReference>
<dbReference type="SUPFAM" id="SSF143548">
    <property type="entry name" value="Serine metabolism enzymes domain"/>
    <property type="match status" value="1"/>
</dbReference>
<reference evidence="12 13" key="1">
    <citation type="submission" date="2010-05" db="EMBL/GenBank/DDBJ databases">
        <title>Complete sequence of Methanococcus voltae A3.</title>
        <authorList>
            <consortium name="US DOE Joint Genome Institute"/>
            <person name="Lucas S."/>
            <person name="Copeland A."/>
            <person name="Lapidus A."/>
            <person name="Cheng J.-F."/>
            <person name="Bruce D."/>
            <person name="Goodwin L."/>
            <person name="Pitluck S."/>
            <person name="Lowry S."/>
            <person name="Clum A."/>
            <person name="Land M."/>
            <person name="Hauser L."/>
            <person name="Kyrpides N."/>
            <person name="Mikhailova N."/>
            <person name="Whitman W.B."/>
            <person name="Woyke T."/>
        </authorList>
    </citation>
    <scope>NUCLEOTIDE SEQUENCE [LARGE SCALE GENOMIC DNA]</scope>
    <source>
        <strain evidence="13">ATCC BAA-1334 / A3</strain>
    </source>
</reference>
<evidence type="ECO:0000256" key="6">
    <source>
        <dbReference type="ARBA" id="ARBA00023002"/>
    </source>
</evidence>
<evidence type="ECO:0000259" key="11">
    <source>
        <dbReference type="PROSITE" id="PS51671"/>
    </source>
</evidence>
<evidence type="ECO:0000256" key="4">
    <source>
        <dbReference type="ARBA" id="ARBA00021582"/>
    </source>
</evidence>
<evidence type="ECO:0000256" key="7">
    <source>
        <dbReference type="ARBA" id="ARBA00023027"/>
    </source>
</evidence>
<dbReference type="InterPro" id="IPR045865">
    <property type="entry name" value="ACT-like_dom_sf"/>
</dbReference>
<dbReference type="Gene3D" id="3.30.1330.90">
    <property type="entry name" value="D-3-phosphoglycerate dehydrogenase, domain 3"/>
    <property type="match status" value="1"/>
</dbReference>